<keyword evidence="3" id="KW-0808">Transferase</keyword>
<organism evidence="10 11">
    <name type="scientific">Clathrospora elynae</name>
    <dbReference type="NCBI Taxonomy" id="706981"/>
    <lineage>
        <taxon>Eukaryota</taxon>
        <taxon>Fungi</taxon>
        <taxon>Dikarya</taxon>
        <taxon>Ascomycota</taxon>
        <taxon>Pezizomycotina</taxon>
        <taxon>Dothideomycetes</taxon>
        <taxon>Pleosporomycetidae</taxon>
        <taxon>Pleosporales</taxon>
        <taxon>Diademaceae</taxon>
        <taxon>Clathrospora</taxon>
    </lineage>
</organism>
<keyword evidence="6" id="KW-0067">ATP-binding</keyword>
<keyword evidence="4" id="KW-0547">Nucleotide-binding</keyword>
<comment type="catalytic activity">
    <reaction evidence="8">
        <text>L-seryl-[protein] + ATP = O-phospho-L-seryl-[protein] + ADP + H(+)</text>
        <dbReference type="Rhea" id="RHEA:17989"/>
        <dbReference type="Rhea" id="RHEA-COMP:9863"/>
        <dbReference type="Rhea" id="RHEA-COMP:11604"/>
        <dbReference type="ChEBI" id="CHEBI:15378"/>
        <dbReference type="ChEBI" id="CHEBI:29999"/>
        <dbReference type="ChEBI" id="CHEBI:30616"/>
        <dbReference type="ChEBI" id="CHEBI:83421"/>
        <dbReference type="ChEBI" id="CHEBI:456216"/>
        <dbReference type="EC" id="2.7.11.1"/>
    </reaction>
</comment>
<dbReference type="PANTHER" id="PTHR24343">
    <property type="entry name" value="SERINE/THREONINE KINASE"/>
    <property type="match status" value="1"/>
</dbReference>
<dbReference type="EMBL" id="ML976056">
    <property type="protein sequence ID" value="KAF1940875.1"/>
    <property type="molecule type" value="Genomic_DNA"/>
</dbReference>
<comment type="catalytic activity">
    <reaction evidence="7">
        <text>L-threonyl-[protein] + ATP = O-phospho-L-threonyl-[protein] + ADP + H(+)</text>
        <dbReference type="Rhea" id="RHEA:46608"/>
        <dbReference type="Rhea" id="RHEA-COMP:11060"/>
        <dbReference type="Rhea" id="RHEA-COMP:11605"/>
        <dbReference type="ChEBI" id="CHEBI:15378"/>
        <dbReference type="ChEBI" id="CHEBI:30013"/>
        <dbReference type="ChEBI" id="CHEBI:30616"/>
        <dbReference type="ChEBI" id="CHEBI:61977"/>
        <dbReference type="ChEBI" id="CHEBI:456216"/>
        <dbReference type="EC" id="2.7.11.1"/>
    </reaction>
</comment>
<gene>
    <name evidence="10" type="ORF">EJ02DRAFT_219888</name>
</gene>
<evidence type="ECO:0000256" key="5">
    <source>
        <dbReference type="ARBA" id="ARBA00022777"/>
    </source>
</evidence>
<accession>A0A6A5SJN5</accession>
<evidence type="ECO:0000259" key="9">
    <source>
        <dbReference type="PROSITE" id="PS50011"/>
    </source>
</evidence>
<evidence type="ECO:0000256" key="7">
    <source>
        <dbReference type="ARBA" id="ARBA00047899"/>
    </source>
</evidence>
<evidence type="ECO:0000256" key="8">
    <source>
        <dbReference type="ARBA" id="ARBA00048679"/>
    </source>
</evidence>
<evidence type="ECO:0000313" key="11">
    <source>
        <dbReference type="Proteomes" id="UP000800038"/>
    </source>
</evidence>
<dbReference type="SUPFAM" id="SSF56112">
    <property type="entry name" value="Protein kinase-like (PK-like)"/>
    <property type="match status" value="1"/>
</dbReference>
<evidence type="ECO:0000313" key="10">
    <source>
        <dbReference type="EMBL" id="KAF1940875.1"/>
    </source>
</evidence>
<evidence type="ECO:0000256" key="4">
    <source>
        <dbReference type="ARBA" id="ARBA00022741"/>
    </source>
</evidence>
<evidence type="ECO:0000256" key="2">
    <source>
        <dbReference type="ARBA" id="ARBA00022527"/>
    </source>
</evidence>
<dbReference type="PROSITE" id="PS50011">
    <property type="entry name" value="PROTEIN_KINASE_DOM"/>
    <property type="match status" value="1"/>
</dbReference>
<dbReference type="AlphaFoldDB" id="A0A6A5SJN5"/>
<proteinExistence type="predicted"/>
<evidence type="ECO:0000256" key="1">
    <source>
        <dbReference type="ARBA" id="ARBA00012513"/>
    </source>
</evidence>
<evidence type="ECO:0000256" key="3">
    <source>
        <dbReference type="ARBA" id="ARBA00022679"/>
    </source>
</evidence>
<name>A0A6A5SJN5_9PLEO</name>
<dbReference type="GO" id="GO:0004674">
    <property type="term" value="F:protein serine/threonine kinase activity"/>
    <property type="evidence" value="ECO:0007669"/>
    <property type="project" value="UniProtKB-KW"/>
</dbReference>
<dbReference type="GO" id="GO:0005524">
    <property type="term" value="F:ATP binding"/>
    <property type="evidence" value="ECO:0007669"/>
    <property type="project" value="UniProtKB-KW"/>
</dbReference>
<dbReference type="InterPro" id="IPR011009">
    <property type="entry name" value="Kinase-like_dom_sf"/>
</dbReference>
<sequence length="213" mass="23738">MKEGLLLSEANGGDLQSYIKEHDDEIDNALRKKWGYWVAQVFAHAHKNDVVHSNISTTNVLVYQTSQSTNVLFADIGGSRCVELNLDSGLLPGDPFSDPCYPRSTDYESPKIDVFSLGVVIYVMMTSQYPFCNGPALQGKKIFVYGDRVRAIFEKECSRTCPVCRWGISSQDAAASVCSILRRRLLKQLKKKRASKVYVVLVKDGVWGCAGFI</sequence>
<dbReference type="Gene3D" id="1.10.510.10">
    <property type="entry name" value="Transferase(Phosphotransferase) domain 1"/>
    <property type="match status" value="1"/>
</dbReference>
<keyword evidence="5" id="KW-0418">Kinase</keyword>
<dbReference type="OrthoDB" id="1668230at2759"/>
<dbReference type="InterPro" id="IPR000719">
    <property type="entry name" value="Prot_kinase_dom"/>
</dbReference>
<keyword evidence="11" id="KW-1185">Reference proteome</keyword>
<dbReference type="Proteomes" id="UP000800038">
    <property type="component" value="Unassembled WGS sequence"/>
</dbReference>
<evidence type="ECO:0000256" key="6">
    <source>
        <dbReference type="ARBA" id="ARBA00022840"/>
    </source>
</evidence>
<dbReference type="EC" id="2.7.11.1" evidence="1"/>
<keyword evidence="2" id="KW-0723">Serine/threonine-protein kinase</keyword>
<reference evidence="10" key="1">
    <citation type="journal article" date="2020" name="Stud. Mycol.">
        <title>101 Dothideomycetes genomes: a test case for predicting lifestyles and emergence of pathogens.</title>
        <authorList>
            <person name="Haridas S."/>
            <person name="Albert R."/>
            <person name="Binder M."/>
            <person name="Bloem J."/>
            <person name="Labutti K."/>
            <person name="Salamov A."/>
            <person name="Andreopoulos B."/>
            <person name="Baker S."/>
            <person name="Barry K."/>
            <person name="Bills G."/>
            <person name="Bluhm B."/>
            <person name="Cannon C."/>
            <person name="Castanera R."/>
            <person name="Culley D."/>
            <person name="Daum C."/>
            <person name="Ezra D."/>
            <person name="Gonzalez J."/>
            <person name="Henrissat B."/>
            <person name="Kuo A."/>
            <person name="Liang C."/>
            <person name="Lipzen A."/>
            <person name="Lutzoni F."/>
            <person name="Magnuson J."/>
            <person name="Mondo S."/>
            <person name="Nolan M."/>
            <person name="Ohm R."/>
            <person name="Pangilinan J."/>
            <person name="Park H.-J."/>
            <person name="Ramirez L."/>
            <person name="Alfaro M."/>
            <person name="Sun H."/>
            <person name="Tritt A."/>
            <person name="Yoshinaga Y."/>
            <person name="Zwiers L.-H."/>
            <person name="Turgeon B."/>
            <person name="Goodwin S."/>
            <person name="Spatafora J."/>
            <person name="Crous P."/>
            <person name="Grigoriev I."/>
        </authorList>
    </citation>
    <scope>NUCLEOTIDE SEQUENCE</scope>
    <source>
        <strain evidence="10">CBS 161.51</strain>
    </source>
</reference>
<protein>
    <recommendedName>
        <fullName evidence="1">non-specific serine/threonine protein kinase</fullName>
        <ecNumber evidence="1">2.7.11.1</ecNumber>
    </recommendedName>
</protein>
<dbReference type="Pfam" id="PF00069">
    <property type="entry name" value="Pkinase"/>
    <property type="match status" value="1"/>
</dbReference>
<feature type="domain" description="Protein kinase" evidence="9">
    <location>
        <begin position="1"/>
        <end position="213"/>
    </location>
</feature>